<dbReference type="Pfam" id="PF00270">
    <property type="entry name" value="DEAD"/>
    <property type="match status" value="1"/>
</dbReference>
<dbReference type="Gene3D" id="3.40.50.300">
    <property type="entry name" value="P-loop containing nucleotide triphosphate hydrolases"/>
    <property type="match status" value="1"/>
</dbReference>
<sequence length="979" mass="105523">MPTFSAGSLVSARGRDWIVLPESASDMLVLRPLGGADDDIAAVFPAFESVKSAEFAPPTPSDLGDAYAAGLLRSALRIGFRSGAGPFRSLAGIAVEPRAYQLVPLLMALRQKTVRLLISDDVGIGKTVEAGLIASEMLAQGSASKLAVLCSPALAEQWQAELRTKFGIDAELVLASTVSRLERGLDLGQSLFDKHPHVIVSMDFIKSTRHRDDFVRHCPDLVIVDEAHTCVAADDNTSSQNQLRFELLQRVAADAERHLLLVTATPHSGKESAFRNLLGLVRPELATVDLGSEAGRRLLAQHFVHRKRADVRQYLTKSDGLADNSLAEETAFPSDRHFKDETYKLSAAYRALLDDAIAYASERVTAADSRGRREARIAWWSAIALLRSLVSSPRAAAQTLRTRSATATAVTAEEADRLGAPLTSDFSDTDALEGLDVAPGAEAGGVEVDAGARLAELADRAAELEGPAGDTKLAALVKHLKGLLKEGYHPIVFCRYIPTAEYVAEHLEGALGKKTVVRAVTGTLSPQQRLQRIEELAEAAGDDPAARRVLIATDCLSEGVNLQHHFDAVVHYDLAWNPTRHDQREGRVDRYGQKRNVVRVITLWGSDNGIDGKVLDVLIRKHRQIRKDLGISVSVPDAASQAVTDAIVEWLLLRGQEQEQGSLFDAEEYRAIEKKAAALATEWQSAAEKEKTSRSRFAQQTIRPDEVAREVAAIRDTLGRAAEIRDFVRQSLRALDGVLRDEPAGTGDFTADLSGTPAGLRDALAPVLGGDVEHGRQVPFRTTAAVARGEAALVRTDPAVVALAGYVLNAALDDQITGPRPARRCGVIRTRAVTGRTTLLLVRYRFHLTLPSRTGTRQLVAEDARLLAFAGAPANATWLPTEDALKLLDATADQNTDPDFGKNTVGRILKDLPAVTGHLQAYGEDLASDLLASHRRVRSASGEIVRGLTVTAQDRADILGVYVYLPSSIPAPLAAGGNA</sequence>
<keyword evidence="3 7" id="KW-0347">Helicase</keyword>
<evidence type="ECO:0000256" key="1">
    <source>
        <dbReference type="ARBA" id="ARBA00022741"/>
    </source>
</evidence>
<feature type="domain" description="Helicase ATP-binding" evidence="5">
    <location>
        <begin position="107"/>
        <end position="284"/>
    </location>
</feature>
<dbReference type="InterPro" id="IPR049730">
    <property type="entry name" value="SNF2/RAD54-like_C"/>
</dbReference>
<proteinExistence type="predicted"/>
<evidence type="ECO:0000259" key="6">
    <source>
        <dbReference type="PROSITE" id="PS51194"/>
    </source>
</evidence>
<name>A0ABP8S7N9_9ACTN</name>
<dbReference type="CDD" id="cd18011">
    <property type="entry name" value="DEXDc_RapA"/>
    <property type="match status" value="1"/>
</dbReference>
<evidence type="ECO:0000313" key="8">
    <source>
        <dbReference type="Proteomes" id="UP001500307"/>
    </source>
</evidence>
<dbReference type="CDD" id="cd18793">
    <property type="entry name" value="SF2_C_SNF"/>
    <property type="match status" value="1"/>
</dbReference>
<evidence type="ECO:0000313" key="7">
    <source>
        <dbReference type="EMBL" id="GAA4562783.1"/>
    </source>
</evidence>
<comment type="caution">
    <text evidence="7">The sequence shown here is derived from an EMBL/GenBank/DDBJ whole genome shotgun (WGS) entry which is preliminary data.</text>
</comment>
<dbReference type="EMBL" id="BAABGU010000002">
    <property type="protein sequence ID" value="GAA4562783.1"/>
    <property type="molecule type" value="Genomic_DNA"/>
</dbReference>
<dbReference type="GO" id="GO:0004386">
    <property type="term" value="F:helicase activity"/>
    <property type="evidence" value="ECO:0007669"/>
    <property type="project" value="UniProtKB-KW"/>
</dbReference>
<dbReference type="PROSITE" id="PS51194">
    <property type="entry name" value="HELICASE_CTER"/>
    <property type="match status" value="1"/>
</dbReference>
<dbReference type="PROSITE" id="PS51192">
    <property type="entry name" value="HELICASE_ATP_BIND_1"/>
    <property type="match status" value="1"/>
</dbReference>
<dbReference type="SMART" id="SM00487">
    <property type="entry name" value="DEXDc"/>
    <property type="match status" value="1"/>
</dbReference>
<dbReference type="SUPFAM" id="SSF52540">
    <property type="entry name" value="P-loop containing nucleoside triphosphate hydrolases"/>
    <property type="match status" value="2"/>
</dbReference>
<dbReference type="InterPro" id="IPR011545">
    <property type="entry name" value="DEAD/DEAH_box_helicase_dom"/>
</dbReference>
<gene>
    <name evidence="7" type="ORF">GCM10023176_05270</name>
</gene>
<dbReference type="InterPro" id="IPR027417">
    <property type="entry name" value="P-loop_NTPase"/>
</dbReference>
<keyword evidence="8" id="KW-1185">Reference proteome</keyword>
<keyword evidence="2" id="KW-0378">Hydrolase</keyword>
<evidence type="ECO:0000259" key="5">
    <source>
        <dbReference type="PROSITE" id="PS51192"/>
    </source>
</evidence>
<dbReference type="InterPro" id="IPR014001">
    <property type="entry name" value="Helicase_ATP-bd"/>
</dbReference>
<protein>
    <submittedName>
        <fullName evidence="7">Helicase-related protein</fullName>
    </submittedName>
</protein>
<reference evidence="8" key="1">
    <citation type="journal article" date="2019" name="Int. J. Syst. Evol. Microbiol.">
        <title>The Global Catalogue of Microorganisms (GCM) 10K type strain sequencing project: providing services to taxonomists for standard genome sequencing and annotation.</title>
        <authorList>
            <consortium name="The Broad Institute Genomics Platform"/>
            <consortium name="The Broad Institute Genome Sequencing Center for Infectious Disease"/>
            <person name="Wu L."/>
            <person name="Ma J."/>
        </authorList>
    </citation>
    <scope>NUCLEOTIDE SEQUENCE [LARGE SCALE GENOMIC DNA]</scope>
    <source>
        <strain evidence="8">JCM 3175</strain>
    </source>
</reference>
<feature type="domain" description="Helicase C-terminal" evidence="6">
    <location>
        <begin position="475"/>
        <end position="633"/>
    </location>
</feature>
<dbReference type="InterPro" id="IPR038718">
    <property type="entry name" value="SNF2-like_sf"/>
</dbReference>
<dbReference type="Pfam" id="PF00271">
    <property type="entry name" value="Helicase_C"/>
    <property type="match status" value="1"/>
</dbReference>
<evidence type="ECO:0000256" key="4">
    <source>
        <dbReference type="ARBA" id="ARBA00022840"/>
    </source>
</evidence>
<dbReference type="InterPro" id="IPR057342">
    <property type="entry name" value="DEXDc_RapA"/>
</dbReference>
<organism evidence="7 8">
    <name type="scientific">Micromonospora coerulea</name>
    <dbReference type="NCBI Taxonomy" id="47856"/>
    <lineage>
        <taxon>Bacteria</taxon>
        <taxon>Bacillati</taxon>
        <taxon>Actinomycetota</taxon>
        <taxon>Actinomycetes</taxon>
        <taxon>Micromonosporales</taxon>
        <taxon>Micromonosporaceae</taxon>
        <taxon>Micromonospora</taxon>
    </lineage>
</organism>
<dbReference type="RefSeq" id="WP_346116066.1">
    <property type="nucleotide sequence ID" value="NZ_BAABGU010000002.1"/>
</dbReference>
<dbReference type="SMART" id="SM00490">
    <property type="entry name" value="HELICc"/>
    <property type="match status" value="1"/>
</dbReference>
<dbReference type="InterPro" id="IPR001650">
    <property type="entry name" value="Helicase_C-like"/>
</dbReference>
<keyword evidence="4" id="KW-0067">ATP-binding</keyword>
<dbReference type="Proteomes" id="UP001500307">
    <property type="component" value="Unassembled WGS sequence"/>
</dbReference>
<dbReference type="PANTHER" id="PTHR45766:SF6">
    <property type="entry name" value="SWI_SNF-RELATED MATRIX-ASSOCIATED ACTIN-DEPENDENT REGULATOR OF CHROMATIN SUBFAMILY A-LIKE PROTEIN 1"/>
    <property type="match status" value="1"/>
</dbReference>
<keyword evidence="1" id="KW-0547">Nucleotide-binding</keyword>
<dbReference type="PANTHER" id="PTHR45766">
    <property type="entry name" value="DNA ANNEALING HELICASE AND ENDONUCLEASE ZRANB3 FAMILY MEMBER"/>
    <property type="match status" value="1"/>
</dbReference>
<dbReference type="Gene3D" id="3.40.50.10810">
    <property type="entry name" value="Tandem AAA-ATPase domain"/>
    <property type="match status" value="1"/>
</dbReference>
<evidence type="ECO:0000256" key="3">
    <source>
        <dbReference type="ARBA" id="ARBA00022806"/>
    </source>
</evidence>
<evidence type="ECO:0000256" key="2">
    <source>
        <dbReference type="ARBA" id="ARBA00022801"/>
    </source>
</evidence>
<accession>A0ABP8S7N9</accession>